<sequence>MNYNQFILSLENEFPPNMVTGLLVALWRERKGKWDKAHTTTQKIDTKDAALIHAYLHRREGDLPNANYWYRSAGEPTFNGNMDDEWKFLVKRLL</sequence>
<name>A0A381ZZ67_9ZZZZ</name>
<dbReference type="AlphaFoldDB" id="A0A381ZZ67"/>
<accession>A0A381ZZ67</accession>
<dbReference type="EMBL" id="UINC01023214">
    <property type="protein sequence ID" value="SVA94429.1"/>
    <property type="molecule type" value="Genomic_DNA"/>
</dbReference>
<proteinExistence type="predicted"/>
<gene>
    <name evidence="1" type="ORF">METZ01_LOCUS147283</name>
</gene>
<reference evidence="1" key="1">
    <citation type="submission" date="2018-05" db="EMBL/GenBank/DDBJ databases">
        <authorList>
            <person name="Lanie J.A."/>
            <person name="Ng W.-L."/>
            <person name="Kazmierczak K.M."/>
            <person name="Andrzejewski T.M."/>
            <person name="Davidsen T.M."/>
            <person name="Wayne K.J."/>
            <person name="Tettelin H."/>
            <person name="Glass J.I."/>
            <person name="Rusch D."/>
            <person name="Podicherti R."/>
            <person name="Tsui H.-C.T."/>
            <person name="Winkler M.E."/>
        </authorList>
    </citation>
    <scope>NUCLEOTIDE SEQUENCE</scope>
</reference>
<organism evidence="1">
    <name type="scientific">marine metagenome</name>
    <dbReference type="NCBI Taxonomy" id="408172"/>
    <lineage>
        <taxon>unclassified sequences</taxon>
        <taxon>metagenomes</taxon>
        <taxon>ecological metagenomes</taxon>
    </lineage>
</organism>
<protein>
    <submittedName>
        <fullName evidence="1">Uncharacterized protein</fullName>
    </submittedName>
</protein>
<evidence type="ECO:0000313" key="1">
    <source>
        <dbReference type="EMBL" id="SVA94429.1"/>
    </source>
</evidence>